<dbReference type="InterPro" id="IPR012347">
    <property type="entry name" value="Ferritin-like"/>
</dbReference>
<organism evidence="3">
    <name type="scientific">Cupriavidus necator</name>
    <name type="common">Alcaligenes eutrophus</name>
    <name type="synonym">Ralstonia eutropha</name>
    <dbReference type="NCBI Taxonomy" id="106590"/>
    <lineage>
        <taxon>Bacteria</taxon>
        <taxon>Pseudomonadati</taxon>
        <taxon>Pseudomonadota</taxon>
        <taxon>Betaproteobacteria</taxon>
        <taxon>Burkholderiales</taxon>
        <taxon>Burkholderiaceae</taxon>
        <taxon>Cupriavidus</taxon>
    </lineage>
</organism>
<dbReference type="AlphaFoldDB" id="A0A1K0IBM4"/>
<dbReference type="Pfam" id="PF03713">
    <property type="entry name" value="DUF305"/>
    <property type="match status" value="1"/>
</dbReference>
<accession>A0A1K0IBM4</accession>
<evidence type="ECO:0000313" key="3">
    <source>
        <dbReference type="EMBL" id="SCU74689.1"/>
    </source>
</evidence>
<name>A0A1K0IBM4_CUPNE</name>
<feature type="domain" description="DUF305" evidence="2">
    <location>
        <begin position="94"/>
        <end position="156"/>
    </location>
</feature>
<gene>
    <name evidence="3" type="ORF">CNECB9_1950029</name>
</gene>
<dbReference type="EMBL" id="FMSH01000107">
    <property type="protein sequence ID" value="SCU74689.1"/>
    <property type="molecule type" value="Genomic_DNA"/>
</dbReference>
<feature type="compositionally biased region" description="Polar residues" evidence="1">
    <location>
        <begin position="151"/>
        <end position="171"/>
    </location>
</feature>
<feature type="region of interest" description="Disordered" evidence="1">
    <location>
        <begin position="149"/>
        <end position="171"/>
    </location>
</feature>
<dbReference type="Gene3D" id="1.20.1260.10">
    <property type="match status" value="1"/>
</dbReference>
<sequence length="171" mass="18337">MRTSRTAIDAAPCQGHVGMPARGVLATIAALACSVTLAAEAQPAQQDHSHTPMARQPAPYVASTAKPFAQRMDDAMAVMDAGMRSATMNGDPNHDFVAMMIPHHQGAIDMAKALLLETTDPELRNLAQGIITEQANEIRLMQAWLARHQQPAPNTAGQRPAIQSSPIRNSR</sequence>
<dbReference type="PANTHER" id="PTHR36933:SF1">
    <property type="entry name" value="SLL0788 PROTEIN"/>
    <property type="match status" value="1"/>
</dbReference>
<evidence type="ECO:0000256" key="1">
    <source>
        <dbReference type="SAM" id="MobiDB-lite"/>
    </source>
</evidence>
<reference evidence="3" key="1">
    <citation type="submission" date="2016-09" db="EMBL/GenBank/DDBJ databases">
        <authorList>
            <person name="Capua I."/>
            <person name="De Benedictis P."/>
            <person name="Joannis T."/>
            <person name="Lombin L.H."/>
            <person name="Cattoli G."/>
        </authorList>
    </citation>
    <scope>NUCLEOTIDE SEQUENCE</scope>
    <source>
        <strain evidence="3">B9</strain>
    </source>
</reference>
<protein>
    <recommendedName>
        <fullName evidence="2">DUF305 domain-containing protein</fullName>
    </recommendedName>
</protein>
<evidence type="ECO:0000259" key="2">
    <source>
        <dbReference type="Pfam" id="PF03713"/>
    </source>
</evidence>
<dbReference type="InterPro" id="IPR005183">
    <property type="entry name" value="DUF305_CopM-like"/>
</dbReference>
<proteinExistence type="predicted"/>
<dbReference type="PROSITE" id="PS51257">
    <property type="entry name" value="PROKAR_LIPOPROTEIN"/>
    <property type="match status" value="1"/>
</dbReference>
<dbReference type="PANTHER" id="PTHR36933">
    <property type="entry name" value="SLL0788 PROTEIN"/>
    <property type="match status" value="1"/>
</dbReference>